<sequence>LVFHLYAHGDFLFNYHLSRFLLGQYTGADTASSAEVCFFRDSIDNKTLHIGPEVSNFTSAN</sequence>
<dbReference type="RefSeq" id="WP_269360369.1">
    <property type="nucleotide sequence ID" value="NZ_JAPWHE010000018.1"/>
</dbReference>
<protein>
    <submittedName>
        <fullName evidence="1">Uncharacterized protein</fullName>
    </submittedName>
</protein>
<feature type="non-terminal residue" evidence="1">
    <location>
        <position position="1"/>
    </location>
</feature>
<comment type="caution">
    <text evidence="1">The sequence shown here is derived from an EMBL/GenBank/DDBJ whole genome shotgun (WGS) entry which is preliminary data.</text>
</comment>
<accession>A0ABT4M9Q8</accession>
<proteinExistence type="predicted"/>
<dbReference type="EMBL" id="JAPWHE010000018">
    <property type="protein sequence ID" value="MCZ4331200.1"/>
    <property type="molecule type" value="Genomic_DNA"/>
</dbReference>
<evidence type="ECO:0000313" key="1">
    <source>
        <dbReference type="EMBL" id="MCZ4331200.1"/>
    </source>
</evidence>
<name>A0ABT4M9Q8_9BURK</name>
<gene>
    <name evidence="1" type="ORF">O4H32_14715</name>
</gene>
<dbReference type="Proteomes" id="UP001068379">
    <property type="component" value="Unassembled WGS sequence"/>
</dbReference>
<evidence type="ECO:0000313" key="2">
    <source>
        <dbReference type="Proteomes" id="UP001068379"/>
    </source>
</evidence>
<reference evidence="1" key="1">
    <citation type="submission" date="2022-12" db="EMBL/GenBank/DDBJ databases">
        <title>Bacterial isolates from different developmental stages of Nematostella vectensis.</title>
        <authorList>
            <person name="Fraune S."/>
        </authorList>
    </citation>
    <scope>NUCLEOTIDE SEQUENCE</scope>
    <source>
        <strain evidence="1">G21619-S1</strain>
    </source>
</reference>
<organism evidence="1 2">
    <name type="scientific">Castellaniella denitrificans</name>
    <dbReference type="NCBI Taxonomy" id="56119"/>
    <lineage>
        <taxon>Bacteria</taxon>
        <taxon>Pseudomonadati</taxon>
        <taxon>Pseudomonadota</taxon>
        <taxon>Betaproteobacteria</taxon>
        <taxon>Burkholderiales</taxon>
        <taxon>Alcaligenaceae</taxon>
        <taxon>Castellaniella</taxon>
    </lineage>
</organism>
<keyword evidence="2" id="KW-1185">Reference proteome</keyword>